<dbReference type="EMBL" id="BAAAQD010000002">
    <property type="protein sequence ID" value="GAA1504166.1"/>
    <property type="molecule type" value="Genomic_DNA"/>
</dbReference>
<protein>
    <submittedName>
        <fullName evidence="3">Uncharacterized protein</fullName>
    </submittedName>
</protein>
<evidence type="ECO:0000256" key="2">
    <source>
        <dbReference type="SAM" id="Phobius"/>
    </source>
</evidence>
<keyword evidence="2" id="KW-0812">Transmembrane</keyword>
<evidence type="ECO:0000313" key="4">
    <source>
        <dbReference type="Proteomes" id="UP001501470"/>
    </source>
</evidence>
<dbReference type="Proteomes" id="UP001501470">
    <property type="component" value="Unassembled WGS sequence"/>
</dbReference>
<keyword evidence="2" id="KW-1133">Transmembrane helix</keyword>
<accession>A0ABN1ZTB3</accession>
<evidence type="ECO:0000313" key="3">
    <source>
        <dbReference type="EMBL" id="GAA1504166.1"/>
    </source>
</evidence>
<feature type="transmembrane region" description="Helical" evidence="2">
    <location>
        <begin position="24"/>
        <end position="46"/>
    </location>
</feature>
<organism evidence="3 4">
    <name type="scientific">Dactylosporangium maewongense</name>
    <dbReference type="NCBI Taxonomy" id="634393"/>
    <lineage>
        <taxon>Bacteria</taxon>
        <taxon>Bacillati</taxon>
        <taxon>Actinomycetota</taxon>
        <taxon>Actinomycetes</taxon>
        <taxon>Micromonosporales</taxon>
        <taxon>Micromonosporaceae</taxon>
        <taxon>Dactylosporangium</taxon>
    </lineage>
</organism>
<keyword evidence="2" id="KW-0472">Membrane</keyword>
<name>A0ABN1ZTB3_9ACTN</name>
<evidence type="ECO:0000256" key="1">
    <source>
        <dbReference type="SAM" id="MobiDB-lite"/>
    </source>
</evidence>
<feature type="region of interest" description="Disordered" evidence="1">
    <location>
        <begin position="97"/>
        <end position="181"/>
    </location>
</feature>
<reference evidence="3 4" key="1">
    <citation type="journal article" date="2019" name="Int. J. Syst. Evol. Microbiol.">
        <title>The Global Catalogue of Microorganisms (GCM) 10K type strain sequencing project: providing services to taxonomists for standard genome sequencing and annotation.</title>
        <authorList>
            <consortium name="The Broad Institute Genomics Platform"/>
            <consortium name="The Broad Institute Genome Sequencing Center for Infectious Disease"/>
            <person name="Wu L."/>
            <person name="Ma J."/>
        </authorList>
    </citation>
    <scope>NUCLEOTIDE SEQUENCE [LARGE SCALE GENOMIC DNA]</scope>
    <source>
        <strain evidence="3 4">JCM 15933</strain>
    </source>
</reference>
<sequence>MHLFFNDPRAAYVTRHRRIVRHPLVALVAGGVGVAALGVVIGAAGWESPQRGGPAPQPQRAEQGMAMPEPVVDVNMYGVPAAPQPVLELGTPPVRAVPGAVQPQRPVQTAKKPVKRVERAGAPAVQTPQTTAEPTTEPTTQPTTGPTGGPTAQPTTDPTGGPTAGPTTGPTRTTPAEPGPMWTAWMRDHRVAQNGWHARDHDRAGWWS</sequence>
<proteinExistence type="predicted"/>
<feature type="compositionally biased region" description="Low complexity" evidence="1">
    <location>
        <begin position="120"/>
        <end position="180"/>
    </location>
</feature>
<comment type="caution">
    <text evidence="3">The sequence shown here is derived from an EMBL/GenBank/DDBJ whole genome shotgun (WGS) entry which is preliminary data.</text>
</comment>
<gene>
    <name evidence="3" type="ORF">GCM10009827_016760</name>
</gene>
<keyword evidence="4" id="KW-1185">Reference proteome</keyword>